<keyword evidence="6" id="KW-0653">Protein transport</keyword>
<dbReference type="OrthoDB" id="642193at2759"/>
<dbReference type="GO" id="GO:0006887">
    <property type="term" value="P:exocytosis"/>
    <property type="evidence" value="ECO:0007669"/>
    <property type="project" value="UniProtKB-KW"/>
</dbReference>
<feature type="compositionally biased region" description="Polar residues" evidence="7">
    <location>
        <begin position="19"/>
        <end position="28"/>
    </location>
</feature>
<keyword evidence="10" id="KW-1185">Reference proteome</keyword>
<dbReference type="Proteomes" id="UP001150538">
    <property type="component" value="Unassembled WGS sequence"/>
</dbReference>
<comment type="similarity">
    <text evidence="2">Belongs to the EXO84 family.</text>
</comment>
<dbReference type="Gene3D" id="2.30.29.30">
    <property type="entry name" value="Pleckstrin-homology domain (PH domain)/Phosphotyrosine-binding domain (PTB)"/>
    <property type="match status" value="1"/>
</dbReference>
<dbReference type="AlphaFoldDB" id="A0A9W8DUR8"/>
<comment type="subcellular location">
    <subcellularLocation>
        <location evidence="1">Cytoplasmic vesicle</location>
        <location evidence="1">Secretory vesicle</location>
    </subcellularLocation>
</comment>
<dbReference type="EMBL" id="JANBPU010000032">
    <property type="protein sequence ID" value="KAJ1919137.1"/>
    <property type="molecule type" value="Genomic_DNA"/>
</dbReference>
<dbReference type="Pfam" id="PF08700">
    <property type="entry name" value="VPS51_Exo84_N"/>
    <property type="match status" value="1"/>
</dbReference>
<evidence type="ECO:0000256" key="3">
    <source>
        <dbReference type="ARBA" id="ARBA00021269"/>
    </source>
</evidence>
<reference evidence="9" key="1">
    <citation type="submission" date="2022-07" db="EMBL/GenBank/DDBJ databases">
        <title>Phylogenomic reconstructions and comparative analyses of Kickxellomycotina fungi.</title>
        <authorList>
            <person name="Reynolds N.K."/>
            <person name="Stajich J.E."/>
            <person name="Barry K."/>
            <person name="Grigoriev I.V."/>
            <person name="Crous P."/>
            <person name="Smith M.E."/>
        </authorList>
    </citation>
    <scope>NUCLEOTIDE SEQUENCE</scope>
    <source>
        <strain evidence="9">NBRC 100468</strain>
    </source>
</reference>
<dbReference type="SUPFAM" id="SSF74788">
    <property type="entry name" value="Cullin repeat-like"/>
    <property type="match status" value="1"/>
</dbReference>
<dbReference type="PANTHER" id="PTHR21426:SF12">
    <property type="entry name" value="EXOCYST COMPLEX COMPONENT 8"/>
    <property type="match status" value="1"/>
</dbReference>
<keyword evidence="5" id="KW-0268">Exocytosis</keyword>
<dbReference type="InterPro" id="IPR042560">
    <property type="entry name" value="Exo84_C_2"/>
</dbReference>
<feature type="region of interest" description="Disordered" evidence="7">
    <location>
        <begin position="284"/>
        <end position="311"/>
    </location>
</feature>
<dbReference type="Pfam" id="PF16528">
    <property type="entry name" value="Exo84_C"/>
    <property type="match status" value="1"/>
</dbReference>
<dbReference type="GO" id="GO:0000145">
    <property type="term" value="C:exocyst"/>
    <property type="evidence" value="ECO:0007669"/>
    <property type="project" value="InterPro"/>
</dbReference>
<gene>
    <name evidence="9" type="primary">EXO84</name>
    <name evidence="9" type="ORF">H4219_002186</name>
</gene>
<evidence type="ECO:0000256" key="6">
    <source>
        <dbReference type="ARBA" id="ARBA00022927"/>
    </source>
</evidence>
<evidence type="ECO:0000259" key="8">
    <source>
        <dbReference type="Pfam" id="PF16528"/>
    </source>
</evidence>
<dbReference type="InterPro" id="IPR011993">
    <property type="entry name" value="PH-like_dom_sf"/>
</dbReference>
<evidence type="ECO:0000256" key="7">
    <source>
        <dbReference type="SAM" id="MobiDB-lite"/>
    </source>
</evidence>
<evidence type="ECO:0000256" key="4">
    <source>
        <dbReference type="ARBA" id="ARBA00022448"/>
    </source>
</evidence>
<feature type="domain" description="Exocyst component Exo84 C-terminal" evidence="8">
    <location>
        <begin position="317"/>
        <end position="460"/>
    </location>
</feature>
<dbReference type="InterPro" id="IPR042561">
    <property type="entry name" value="Exo84_C_1"/>
</dbReference>
<evidence type="ECO:0000256" key="2">
    <source>
        <dbReference type="ARBA" id="ARBA00007210"/>
    </source>
</evidence>
<dbReference type="Pfam" id="PF25345">
    <property type="entry name" value="PH_EXO84"/>
    <property type="match status" value="1"/>
</dbReference>
<accession>A0A9W8DUR8</accession>
<sequence>MAIKHTTSIRETRPVRNKATPSISIDSFSRPNFSPEQYLESLRVKSAGENIPTIHAALQNAKKTNSRGWQKALYTNYDSFIAISKEVSMIEQDMGIMQEYLVATDEVCSDLLEQEHGQQEVDENPVSRTARRRTVRMSTFYEQNNAEQVNKLINKIERARKLLPFSANRYIMGYFDNVYELSPSNQQARQHAHLTIFNDVILIAFYRRRSRSAAPLLIAEKCFSIKDTIVEHVNSTQKSRFIFKLSCNSETLWFALPSIDKMRSFSSILSSALNQGNGSAAAAASRKYQQGLHDNTDSNQNETSEDQEKDHELELEVSKLLDDLGGCVACREYLHAVQTIESVKRKLRTFSKPNQKLTAELEKGKSGLVKLILADLSLPCAPHKQISMNIMLLYKLGHDKEAKEAFLNSRSATIKHRTRQLRLEGDTQIYIRELSVVYFRLIRGTCDWYSDFFKNASMTSGEDKVEILGHAGLDLKFMLDQEFFNDLTHSIYRYGERCLHMLTKTVSDDTFAIVSKIPVDPHSKLAQVFGNHIPLANSVIKLNDLLRGFGEEVNYIVSDSLYGQTVISISSVIENILKNFLNSLRKRDLSVEQELALLVNTQAIISWAIPRCAQQLDRIFKRTVTDIHNLEHRLEGFPATLQEVFCQKQAQKLTQNVYSTHLINCSLNGTIEDDVRPSEGVENLLRSLGELGRELDNWPLRKRIILGGIIDHLFFILIDEKSWEKDGAKLEFGFEGVHKLVLDIHFLLRVCGSLVSKSTNALANKVCERALRSYFNGSLRREDKMKDRDWYDSRVYATMEILGYSFPEFGKGFEHRAQAGPAKQVEEADKP</sequence>
<organism evidence="9 10">
    <name type="scientific">Mycoemilia scoparia</name>
    <dbReference type="NCBI Taxonomy" id="417184"/>
    <lineage>
        <taxon>Eukaryota</taxon>
        <taxon>Fungi</taxon>
        <taxon>Fungi incertae sedis</taxon>
        <taxon>Zoopagomycota</taxon>
        <taxon>Kickxellomycotina</taxon>
        <taxon>Kickxellomycetes</taxon>
        <taxon>Kickxellales</taxon>
        <taxon>Kickxellaceae</taxon>
        <taxon>Mycoemilia</taxon>
    </lineage>
</organism>
<dbReference type="Gene3D" id="1.20.58.1210">
    <property type="entry name" value="Exo84p, N-terminal helical domain"/>
    <property type="match status" value="1"/>
</dbReference>
<dbReference type="SUPFAM" id="SSF50729">
    <property type="entry name" value="PH domain-like"/>
    <property type="match status" value="1"/>
</dbReference>
<dbReference type="InterPro" id="IPR032403">
    <property type="entry name" value="Exo84_C"/>
</dbReference>
<evidence type="ECO:0000313" key="9">
    <source>
        <dbReference type="EMBL" id="KAJ1919137.1"/>
    </source>
</evidence>
<name>A0A9W8DUR8_9FUNG</name>
<dbReference type="PANTHER" id="PTHR21426">
    <property type="entry name" value="EXOCYST COMPLEX COMPONENT 8"/>
    <property type="match status" value="1"/>
</dbReference>
<evidence type="ECO:0000256" key="1">
    <source>
        <dbReference type="ARBA" id="ARBA00004398"/>
    </source>
</evidence>
<dbReference type="InterPro" id="IPR033961">
    <property type="entry name" value="Exo84"/>
</dbReference>
<dbReference type="GO" id="GO:0006893">
    <property type="term" value="P:Golgi to plasma membrane transport"/>
    <property type="evidence" value="ECO:0007669"/>
    <property type="project" value="TreeGrafter"/>
</dbReference>
<evidence type="ECO:0000313" key="10">
    <source>
        <dbReference type="Proteomes" id="UP001150538"/>
    </source>
</evidence>
<dbReference type="Gene3D" id="1.20.58.1220">
    <property type="entry name" value="Exo84p, C-terminal helical domain"/>
    <property type="match status" value="1"/>
</dbReference>
<protein>
    <recommendedName>
        <fullName evidence="3">Exocyst complex component EXO84</fullName>
    </recommendedName>
</protein>
<evidence type="ECO:0000256" key="5">
    <source>
        <dbReference type="ARBA" id="ARBA00022483"/>
    </source>
</evidence>
<dbReference type="InterPro" id="IPR016159">
    <property type="entry name" value="Cullin_repeat-like_dom_sf"/>
</dbReference>
<keyword evidence="4" id="KW-0813">Transport</keyword>
<proteinExistence type="inferred from homology"/>
<comment type="caution">
    <text evidence="9">The sequence shown here is derived from an EMBL/GenBank/DDBJ whole genome shotgun (WGS) entry which is preliminary data.</text>
</comment>
<dbReference type="GO" id="GO:0015031">
    <property type="term" value="P:protein transport"/>
    <property type="evidence" value="ECO:0007669"/>
    <property type="project" value="UniProtKB-KW"/>
</dbReference>
<feature type="region of interest" description="Disordered" evidence="7">
    <location>
        <begin position="1"/>
        <end position="28"/>
    </location>
</feature>
<dbReference type="GO" id="GO:0030133">
    <property type="term" value="C:transport vesicle"/>
    <property type="evidence" value="ECO:0007669"/>
    <property type="project" value="UniProtKB-SubCell"/>
</dbReference>